<dbReference type="EMBL" id="CAJVPT010018133">
    <property type="protein sequence ID" value="CAG8631485.1"/>
    <property type="molecule type" value="Genomic_DNA"/>
</dbReference>
<gene>
    <name evidence="1" type="ORF">ACOLOM_LOCUS7646</name>
</gene>
<dbReference type="Proteomes" id="UP000789525">
    <property type="component" value="Unassembled WGS sequence"/>
</dbReference>
<evidence type="ECO:0000313" key="1">
    <source>
        <dbReference type="EMBL" id="CAG8631485.1"/>
    </source>
</evidence>
<feature type="non-terminal residue" evidence="1">
    <location>
        <position position="1"/>
    </location>
</feature>
<organism evidence="1 2">
    <name type="scientific">Acaulospora colombiana</name>
    <dbReference type="NCBI Taxonomy" id="27376"/>
    <lineage>
        <taxon>Eukaryota</taxon>
        <taxon>Fungi</taxon>
        <taxon>Fungi incertae sedis</taxon>
        <taxon>Mucoromycota</taxon>
        <taxon>Glomeromycotina</taxon>
        <taxon>Glomeromycetes</taxon>
        <taxon>Diversisporales</taxon>
        <taxon>Acaulosporaceae</taxon>
        <taxon>Acaulospora</taxon>
    </lineage>
</organism>
<comment type="caution">
    <text evidence="1">The sequence shown here is derived from an EMBL/GenBank/DDBJ whole genome shotgun (WGS) entry which is preliminary data.</text>
</comment>
<evidence type="ECO:0000313" key="2">
    <source>
        <dbReference type="Proteomes" id="UP000789525"/>
    </source>
</evidence>
<sequence length="54" mass="6620">VEERRAKQTKIERINTQIEGLEERRRQIDTRASSISMHRRFLRWISDMFSWALS</sequence>
<proteinExistence type="predicted"/>
<accession>A0ACA9N324</accession>
<protein>
    <submittedName>
        <fullName evidence="1">12801_t:CDS:1</fullName>
    </submittedName>
</protein>
<keyword evidence="2" id="KW-1185">Reference proteome</keyword>
<name>A0ACA9N324_9GLOM</name>
<reference evidence="1" key="1">
    <citation type="submission" date="2021-06" db="EMBL/GenBank/DDBJ databases">
        <authorList>
            <person name="Kallberg Y."/>
            <person name="Tangrot J."/>
            <person name="Rosling A."/>
        </authorList>
    </citation>
    <scope>NUCLEOTIDE SEQUENCE</scope>
    <source>
        <strain evidence="1">CL356</strain>
    </source>
</reference>